<evidence type="ECO:0000256" key="3">
    <source>
        <dbReference type="ARBA" id="ARBA00022574"/>
    </source>
</evidence>
<name>A0A158QFD1_HYMDI</name>
<evidence type="ECO:0000313" key="5">
    <source>
        <dbReference type="EMBL" id="VDL60982.1"/>
    </source>
</evidence>
<dbReference type="GO" id="GO:0045503">
    <property type="term" value="F:dynein light chain binding"/>
    <property type="evidence" value="ECO:0007669"/>
    <property type="project" value="TreeGrafter"/>
</dbReference>
<accession>A0A158QFD1</accession>
<dbReference type="PANTHER" id="PTHR12442">
    <property type="entry name" value="DYNEIN INTERMEDIATE CHAIN"/>
    <property type="match status" value="1"/>
</dbReference>
<dbReference type="EMBL" id="CABIJS010000089">
    <property type="protein sequence ID" value="VUZ42674.1"/>
    <property type="molecule type" value="Genomic_DNA"/>
</dbReference>
<dbReference type="WBParaSite" id="HDID_0000866601-mRNA-1">
    <property type="protein sequence ID" value="HDID_0000866601-mRNA-1"/>
    <property type="gene ID" value="HDID_0000866601"/>
</dbReference>
<gene>
    <name evidence="5" type="ORF">HDID_LOCUS8664</name>
    <name evidence="6" type="ORF">WMSIL1_LOCUS3185</name>
</gene>
<dbReference type="SUPFAM" id="SSF50978">
    <property type="entry name" value="WD40 repeat-like"/>
    <property type="match status" value="1"/>
</dbReference>
<reference evidence="5 7" key="2">
    <citation type="submission" date="2018-11" db="EMBL/GenBank/DDBJ databases">
        <authorList>
            <consortium name="Pathogen Informatics"/>
        </authorList>
    </citation>
    <scope>NUCLEOTIDE SEQUENCE [LARGE SCALE GENOMIC DNA]</scope>
</reference>
<evidence type="ECO:0000313" key="8">
    <source>
        <dbReference type="Proteomes" id="UP000321570"/>
    </source>
</evidence>
<keyword evidence="8" id="KW-1185">Reference proteome</keyword>
<protein>
    <submittedName>
        <fullName evidence="9">WD_REPEATS_REGION domain-containing protein</fullName>
    </submittedName>
</protein>
<dbReference type="GO" id="GO:0010970">
    <property type="term" value="P:transport along microtubule"/>
    <property type="evidence" value="ECO:0007669"/>
    <property type="project" value="TreeGrafter"/>
</dbReference>
<dbReference type="GO" id="GO:0045504">
    <property type="term" value="F:dynein heavy chain binding"/>
    <property type="evidence" value="ECO:0007669"/>
    <property type="project" value="TreeGrafter"/>
</dbReference>
<reference evidence="9" key="1">
    <citation type="submission" date="2016-04" db="UniProtKB">
        <authorList>
            <consortium name="WormBaseParasite"/>
        </authorList>
    </citation>
    <scope>IDENTIFICATION</scope>
</reference>
<proteinExistence type="predicted"/>
<dbReference type="AlphaFoldDB" id="A0A158QFD1"/>
<organism evidence="9">
    <name type="scientific">Hymenolepis diminuta</name>
    <name type="common">Rat tapeworm</name>
    <dbReference type="NCBI Taxonomy" id="6216"/>
    <lineage>
        <taxon>Eukaryota</taxon>
        <taxon>Metazoa</taxon>
        <taxon>Spiralia</taxon>
        <taxon>Lophotrochozoa</taxon>
        <taxon>Platyhelminthes</taxon>
        <taxon>Cestoda</taxon>
        <taxon>Eucestoda</taxon>
        <taxon>Cyclophyllidea</taxon>
        <taxon>Hymenolepididae</taxon>
        <taxon>Hymenolepis</taxon>
    </lineage>
</organism>
<dbReference type="InterPro" id="IPR036322">
    <property type="entry name" value="WD40_repeat_dom_sf"/>
</dbReference>
<evidence type="ECO:0000313" key="9">
    <source>
        <dbReference type="WBParaSite" id="HDID_0000866601-mRNA-1"/>
    </source>
</evidence>
<dbReference type="SMART" id="SM00320">
    <property type="entry name" value="WD40"/>
    <property type="match status" value="6"/>
</dbReference>
<dbReference type="EMBL" id="UYSG01011119">
    <property type="protein sequence ID" value="VDL60982.1"/>
    <property type="molecule type" value="Genomic_DNA"/>
</dbReference>
<dbReference type="InterPro" id="IPR001680">
    <property type="entry name" value="WD40_rpt"/>
</dbReference>
<evidence type="ECO:0000256" key="1">
    <source>
        <dbReference type="ARBA" id="ARBA00004496"/>
    </source>
</evidence>
<dbReference type="InterPro" id="IPR050687">
    <property type="entry name" value="Dynein_IC"/>
</dbReference>
<dbReference type="Proteomes" id="UP000274504">
    <property type="component" value="Unassembled WGS sequence"/>
</dbReference>
<reference evidence="6 8" key="3">
    <citation type="submission" date="2019-07" db="EMBL/GenBank/DDBJ databases">
        <authorList>
            <person name="Jastrzebski P J."/>
            <person name="Paukszto L."/>
            <person name="Jastrzebski P J."/>
        </authorList>
    </citation>
    <scope>NUCLEOTIDE SEQUENCE [LARGE SCALE GENOMIC DNA]</scope>
    <source>
        <strain evidence="6 8">WMS-il1</strain>
    </source>
</reference>
<keyword evidence="4" id="KW-0677">Repeat</keyword>
<dbReference type="InterPro" id="IPR015943">
    <property type="entry name" value="WD40/YVTN_repeat-like_dom_sf"/>
</dbReference>
<dbReference type="GO" id="GO:0005868">
    <property type="term" value="C:cytoplasmic dynein complex"/>
    <property type="evidence" value="ECO:0007669"/>
    <property type="project" value="TreeGrafter"/>
</dbReference>
<dbReference type="GO" id="GO:0005737">
    <property type="term" value="C:cytoplasm"/>
    <property type="evidence" value="ECO:0007669"/>
    <property type="project" value="UniProtKB-SubCell"/>
</dbReference>
<dbReference type="Gene3D" id="2.130.10.10">
    <property type="entry name" value="YVTN repeat-like/Quinoprotein amine dehydrogenase"/>
    <property type="match status" value="2"/>
</dbReference>
<evidence type="ECO:0000256" key="4">
    <source>
        <dbReference type="ARBA" id="ARBA00022737"/>
    </source>
</evidence>
<comment type="subcellular location">
    <subcellularLocation>
        <location evidence="1">Cytoplasm</location>
    </subcellularLocation>
</comment>
<dbReference type="Proteomes" id="UP000321570">
    <property type="component" value="Unassembled WGS sequence"/>
</dbReference>
<dbReference type="OrthoDB" id="4189at2759"/>
<dbReference type="PANTHER" id="PTHR12442:SF22">
    <property type="entry name" value="CYTOPLASMIC DYNEIN 1 INTERMEDIATE CHAIN-RELATED"/>
    <property type="match status" value="1"/>
</dbReference>
<dbReference type="Pfam" id="PF00400">
    <property type="entry name" value="WD40"/>
    <property type="match status" value="1"/>
</dbReference>
<evidence type="ECO:0000313" key="7">
    <source>
        <dbReference type="Proteomes" id="UP000274504"/>
    </source>
</evidence>
<evidence type="ECO:0000256" key="2">
    <source>
        <dbReference type="ARBA" id="ARBA00022490"/>
    </source>
</evidence>
<evidence type="ECO:0000313" key="6">
    <source>
        <dbReference type="EMBL" id="VUZ42674.1"/>
    </source>
</evidence>
<keyword evidence="3" id="KW-0853">WD repeat</keyword>
<dbReference type="STRING" id="6216.A0A158QFD1"/>
<keyword evidence="2" id="KW-0963">Cytoplasm</keyword>
<sequence>MSSLSRKEELEIKKAKLAALREERIQREAKKKRGELTTEIHHVPVVKAVDTEQILGDLGIGIDGKITPNRLTPDLARSNSSAALDLRLSQPKNPALTISEFNEYSFDPVIGEQYSKETQTIAEMKCETPSIATDTWPETPSGANGTIPRALISLEWDDLLPVDEDEPLTEQDVPPIINNFDIEKRVRIDDMAATIRPSVKELTEEDKENIQASENFQEFLFRTSTLVESALEEDERDIFFDYSGADKEDELAKAQQLLIEDRAFFDEVWTAKRAVTALDWSLNHPEIILAAYSAVQKDEMALTPVDLYAAAATADGVCLLWNLKSKKSESGPDSIFTCQAPITTAIFSDFHPNLIIGGTYVGQIVIWDTRVNRQTPIQRTGPAGNTGHWEPIRALAVTGDHNANNLVSVGTDGRMCAWSLDMLAQPTQTMELVYKQAKTVIPSSVAFVRDFDDSFLIGAQDGYVYLGSRNGNEPGVNIQFEGHHQAPVTAIAVPNAEDPLNDRNIYLTTSMDCTAKLWSRNERLPLVSFEERSDYILNCDWSPSHPALFATVDLSGQLDIWNLNMNSEIPTASTVLSNEAAPNCCKFEKKGSHIAVGDDSGRTRIFAINDKIALPRGDEWTMLEQQLRQLKDAAFREQKTDSLMRDFAFSDI</sequence>